<sequence length="291" mass="31242">MATKKHSDPRVAMLAGAIAGGIEATVTWPSEFVKTQLQLQGRAGQPILYKGPIDCVKQTVRANGFIGLYRGLPALLVGSVPKAGIRFGAFNWFSSKLRDENGKMSAGRNFAAGMATGVIEAVTVVTPMETLKVKLINANKGFARGTADVIRVEGLGGIYKGLPATIGRQASNQGIRFFTFNEYKRVVMERTQSKTLHPMYALGGGMLAGVCSVLGNNPIDVIKTRTQGLEAHKYSSTWDCVTKTYRAEGALAFYKGALSRMARVVPGQGIVFASYETCQRFVAKALGLPDV</sequence>
<dbReference type="PANTHER" id="PTHR45788">
    <property type="entry name" value="SUCCINATE/FUMARATE MITOCHONDRIAL TRANSPORTER-RELATED"/>
    <property type="match status" value="1"/>
</dbReference>
<dbReference type="SUPFAM" id="SSF103506">
    <property type="entry name" value="Mitochondrial carrier"/>
    <property type="match status" value="1"/>
</dbReference>
<evidence type="ECO:0000256" key="2">
    <source>
        <dbReference type="ARBA" id="ARBA00006375"/>
    </source>
</evidence>
<keyword evidence="3 10" id="KW-0813">Transport</keyword>
<evidence type="ECO:0000256" key="8">
    <source>
        <dbReference type="ARBA" id="ARBA00023136"/>
    </source>
</evidence>
<dbReference type="AlphaFoldDB" id="A0A7S1G409"/>
<reference evidence="11" key="1">
    <citation type="submission" date="2021-01" db="EMBL/GenBank/DDBJ databases">
        <authorList>
            <person name="Corre E."/>
            <person name="Pelletier E."/>
            <person name="Niang G."/>
            <person name="Scheremetjew M."/>
            <person name="Finn R."/>
            <person name="Kale V."/>
            <person name="Holt S."/>
            <person name="Cochrane G."/>
            <person name="Meng A."/>
            <person name="Brown T."/>
            <person name="Cohen L."/>
        </authorList>
    </citation>
    <scope>NUCLEOTIDE SEQUENCE</scope>
    <source>
        <strain evidence="11">Ms1</strain>
    </source>
</reference>
<evidence type="ECO:0000313" key="11">
    <source>
        <dbReference type="EMBL" id="CAD8909193.1"/>
    </source>
</evidence>
<organism evidence="11">
    <name type="scientific">Bicosoecida sp. CB-2014</name>
    <dbReference type="NCBI Taxonomy" id="1486930"/>
    <lineage>
        <taxon>Eukaryota</taxon>
        <taxon>Sar</taxon>
        <taxon>Stramenopiles</taxon>
        <taxon>Bigyra</taxon>
        <taxon>Opalozoa</taxon>
        <taxon>Bicosoecida</taxon>
    </lineage>
</organism>
<evidence type="ECO:0000256" key="1">
    <source>
        <dbReference type="ARBA" id="ARBA00004225"/>
    </source>
</evidence>
<dbReference type="InterPro" id="IPR018108">
    <property type="entry name" value="MCP_transmembrane"/>
</dbReference>
<dbReference type="PRINTS" id="PR00926">
    <property type="entry name" value="MITOCARRIER"/>
</dbReference>
<proteinExistence type="inferred from homology"/>
<feature type="repeat" description="Solcar" evidence="9">
    <location>
        <begin position="7"/>
        <end position="96"/>
    </location>
</feature>
<dbReference type="FunFam" id="1.50.40.10:FF:000007">
    <property type="entry name" value="Mitochondrial tricarboxylate transport protein-like"/>
    <property type="match status" value="1"/>
</dbReference>
<keyword evidence="6" id="KW-1133">Transmembrane helix</keyword>
<feature type="repeat" description="Solcar" evidence="9">
    <location>
        <begin position="104"/>
        <end position="186"/>
    </location>
</feature>
<dbReference type="GO" id="GO:0071913">
    <property type="term" value="F:citrate secondary active transmembrane transporter activity"/>
    <property type="evidence" value="ECO:0007669"/>
    <property type="project" value="TreeGrafter"/>
</dbReference>
<comment type="similarity">
    <text evidence="2 10">Belongs to the mitochondrial carrier (TC 2.A.29) family.</text>
</comment>
<protein>
    <submittedName>
        <fullName evidence="11">Uncharacterized protein</fullName>
    </submittedName>
</protein>
<gene>
    <name evidence="11" type="ORF">BSP0115_LOCUS2397</name>
</gene>
<dbReference type="InterPro" id="IPR049563">
    <property type="entry name" value="TXTP-like"/>
</dbReference>
<dbReference type="InterPro" id="IPR002067">
    <property type="entry name" value="MCP"/>
</dbReference>
<dbReference type="EMBL" id="HBFS01003457">
    <property type="protein sequence ID" value="CAD8909193.1"/>
    <property type="molecule type" value="Transcribed_RNA"/>
</dbReference>
<dbReference type="PANTHER" id="PTHR45788:SF4">
    <property type="entry name" value="TRICARBOXYLATE TRANSPORT PROTEIN, MITOCHONDRIAL"/>
    <property type="match status" value="1"/>
</dbReference>
<dbReference type="GO" id="GO:0031966">
    <property type="term" value="C:mitochondrial membrane"/>
    <property type="evidence" value="ECO:0007669"/>
    <property type="project" value="UniProtKB-SubCell"/>
</dbReference>
<evidence type="ECO:0000256" key="7">
    <source>
        <dbReference type="ARBA" id="ARBA00023128"/>
    </source>
</evidence>
<evidence type="ECO:0000256" key="6">
    <source>
        <dbReference type="ARBA" id="ARBA00022989"/>
    </source>
</evidence>
<keyword evidence="7" id="KW-0496">Mitochondrion</keyword>
<accession>A0A7S1G409</accession>
<dbReference type="GO" id="GO:0006843">
    <property type="term" value="P:mitochondrial citrate transmembrane transport"/>
    <property type="evidence" value="ECO:0007669"/>
    <property type="project" value="TreeGrafter"/>
</dbReference>
<keyword evidence="4 9" id="KW-0812">Transmembrane</keyword>
<evidence type="ECO:0000256" key="10">
    <source>
        <dbReference type="RuleBase" id="RU000488"/>
    </source>
</evidence>
<evidence type="ECO:0000256" key="3">
    <source>
        <dbReference type="ARBA" id="ARBA00022448"/>
    </source>
</evidence>
<feature type="repeat" description="Solcar" evidence="9">
    <location>
        <begin position="196"/>
        <end position="281"/>
    </location>
</feature>
<dbReference type="Gene3D" id="1.50.40.10">
    <property type="entry name" value="Mitochondrial carrier domain"/>
    <property type="match status" value="1"/>
</dbReference>
<dbReference type="Pfam" id="PF00153">
    <property type="entry name" value="Mito_carr"/>
    <property type="match status" value="3"/>
</dbReference>
<evidence type="ECO:0000256" key="9">
    <source>
        <dbReference type="PROSITE-ProRule" id="PRU00282"/>
    </source>
</evidence>
<evidence type="ECO:0000256" key="4">
    <source>
        <dbReference type="ARBA" id="ARBA00022692"/>
    </source>
</evidence>
<evidence type="ECO:0000256" key="5">
    <source>
        <dbReference type="ARBA" id="ARBA00022737"/>
    </source>
</evidence>
<keyword evidence="5" id="KW-0677">Repeat</keyword>
<comment type="subcellular location">
    <subcellularLocation>
        <location evidence="1">Mitochondrion membrane</location>
        <topology evidence="1">Multi-pass membrane protein</topology>
    </subcellularLocation>
</comment>
<dbReference type="InterPro" id="IPR023395">
    <property type="entry name" value="MCP_dom_sf"/>
</dbReference>
<name>A0A7S1G409_9STRA</name>
<keyword evidence="8 9" id="KW-0472">Membrane</keyword>
<dbReference type="PROSITE" id="PS50920">
    <property type="entry name" value="SOLCAR"/>
    <property type="match status" value="3"/>
</dbReference>